<name>A0A9W6W185_9ACTN</name>
<accession>A0A9W6W185</accession>
<dbReference type="Pfam" id="PF11716">
    <property type="entry name" value="MDMPI_N"/>
    <property type="match status" value="1"/>
</dbReference>
<feature type="domain" description="Mycothiol-dependent maleylpyruvate isomerase metal-binding" evidence="2">
    <location>
        <begin position="11"/>
        <end position="162"/>
    </location>
</feature>
<dbReference type="AlphaFoldDB" id="A0A9W6W185"/>
<feature type="compositionally biased region" description="Basic residues" evidence="1">
    <location>
        <begin position="238"/>
        <end position="248"/>
    </location>
</feature>
<dbReference type="GO" id="GO:0046872">
    <property type="term" value="F:metal ion binding"/>
    <property type="evidence" value="ECO:0007669"/>
    <property type="project" value="InterPro"/>
</dbReference>
<dbReference type="EMBL" id="BSTX01000001">
    <property type="protein sequence ID" value="GLZ75622.1"/>
    <property type="molecule type" value="Genomic_DNA"/>
</dbReference>
<dbReference type="InterPro" id="IPR024344">
    <property type="entry name" value="MDMPI_metal-binding"/>
</dbReference>
<proteinExistence type="predicted"/>
<keyword evidence="4" id="KW-1185">Reference proteome</keyword>
<protein>
    <recommendedName>
        <fullName evidence="2">Mycothiol-dependent maleylpyruvate isomerase metal-binding domain-containing protein</fullName>
    </recommendedName>
</protein>
<evidence type="ECO:0000313" key="3">
    <source>
        <dbReference type="EMBL" id="GLZ75622.1"/>
    </source>
</evidence>
<dbReference type="SUPFAM" id="SSF109854">
    <property type="entry name" value="DinB/YfiT-like putative metalloenzymes"/>
    <property type="match status" value="1"/>
</dbReference>
<evidence type="ECO:0000313" key="4">
    <source>
        <dbReference type="Proteomes" id="UP001165079"/>
    </source>
</evidence>
<dbReference type="Gene3D" id="1.20.120.450">
    <property type="entry name" value="dinb family like domain"/>
    <property type="match status" value="1"/>
</dbReference>
<evidence type="ECO:0000256" key="1">
    <source>
        <dbReference type="SAM" id="MobiDB-lite"/>
    </source>
</evidence>
<comment type="caution">
    <text evidence="3">The sequence shown here is derived from an EMBL/GenBank/DDBJ whole genome shotgun (WGS) entry which is preliminary data.</text>
</comment>
<reference evidence="3" key="1">
    <citation type="submission" date="2023-03" db="EMBL/GenBank/DDBJ databases">
        <title>Actinorhabdospora filicis NBRC 111898.</title>
        <authorList>
            <person name="Ichikawa N."/>
            <person name="Sato H."/>
            <person name="Tonouchi N."/>
        </authorList>
    </citation>
    <scope>NUCLEOTIDE SEQUENCE</scope>
    <source>
        <strain evidence="3">NBRC 111898</strain>
    </source>
</reference>
<organism evidence="3 4">
    <name type="scientific">Actinorhabdospora filicis</name>
    <dbReference type="NCBI Taxonomy" id="1785913"/>
    <lineage>
        <taxon>Bacteria</taxon>
        <taxon>Bacillati</taxon>
        <taxon>Actinomycetota</taxon>
        <taxon>Actinomycetes</taxon>
        <taxon>Micromonosporales</taxon>
        <taxon>Micromonosporaceae</taxon>
        <taxon>Actinorhabdospora</taxon>
    </lineage>
</organism>
<dbReference type="RefSeq" id="WP_285660864.1">
    <property type="nucleotide sequence ID" value="NZ_BSTX01000001.1"/>
</dbReference>
<evidence type="ECO:0000259" key="2">
    <source>
        <dbReference type="Pfam" id="PF11716"/>
    </source>
</evidence>
<dbReference type="Proteomes" id="UP001165079">
    <property type="component" value="Unassembled WGS sequence"/>
</dbReference>
<gene>
    <name evidence="3" type="ORF">Afil01_04290</name>
</gene>
<sequence length="254" mass="26975">MSTPWPLFHATARTARDLIASAPVAAAWDAPAALPELTVGALAGHLGRQILNLGRFLDVPLSPDTPRMDLATWFRDGAGGKSDQPLDSATHRAIRARAAEHAANGPAALAAEVSEALIALDRHVPAEDPARWVDIFGNHAVTLDTLLTTRLVELVVHSDDLAVSVAAPTPTFPPEAMDRVLATATGTATSPSCAPSPGVNAPRRASRCSEHEKRRPGKSPGGVQETQRTTRAPSPASRRSRSRRRPRHCCSCSR</sequence>
<feature type="region of interest" description="Disordered" evidence="1">
    <location>
        <begin position="187"/>
        <end position="254"/>
    </location>
</feature>
<dbReference type="InterPro" id="IPR034660">
    <property type="entry name" value="DinB/YfiT-like"/>
</dbReference>